<evidence type="ECO:0000256" key="4">
    <source>
        <dbReference type="ARBA" id="ARBA00022618"/>
    </source>
</evidence>
<feature type="compositionally biased region" description="Polar residues" evidence="10">
    <location>
        <begin position="1079"/>
        <end position="1111"/>
    </location>
</feature>
<feature type="region of interest" description="Disordered" evidence="10">
    <location>
        <begin position="1264"/>
        <end position="1297"/>
    </location>
</feature>
<protein>
    <recommendedName>
        <fullName evidence="11">Spt20-like SEP domain-containing protein</fullName>
    </recommendedName>
</protein>
<evidence type="ECO:0000259" key="11">
    <source>
        <dbReference type="Pfam" id="PF12090"/>
    </source>
</evidence>
<keyword evidence="7" id="KW-0175">Coiled coil</keyword>
<dbReference type="GO" id="GO:0000070">
    <property type="term" value="P:mitotic sister chromatid segregation"/>
    <property type="evidence" value="ECO:0007669"/>
    <property type="project" value="TreeGrafter"/>
</dbReference>
<name>A0A8H6QHX7_9EURO</name>
<keyword evidence="8" id="KW-0131">Cell cycle</keyword>
<feature type="compositionally biased region" description="Low complexity" evidence="10">
    <location>
        <begin position="975"/>
        <end position="986"/>
    </location>
</feature>
<evidence type="ECO:0000256" key="6">
    <source>
        <dbReference type="ARBA" id="ARBA00022838"/>
    </source>
</evidence>
<feature type="compositionally biased region" description="Basic and acidic residues" evidence="10">
    <location>
        <begin position="787"/>
        <end position="807"/>
    </location>
</feature>
<dbReference type="InterPro" id="IPR008685">
    <property type="entry name" value="Centromere_Mis12"/>
</dbReference>
<keyword evidence="4" id="KW-0132">Cell division</keyword>
<feature type="region of interest" description="Disordered" evidence="10">
    <location>
        <begin position="777"/>
        <end position="830"/>
    </location>
</feature>
<evidence type="ECO:0000256" key="8">
    <source>
        <dbReference type="ARBA" id="ARBA00023306"/>
    </source>
</evidence>
<dbReference type="EMBL" id="JACBAG010001868">
    <property type="protein sequence ID" value="KAF7179084.1"/>
    <property type="molecule type" value="Genomic_DNA"/>
</dbReference>
<accession>A0A8H6QHX7</accession>
<feature type="region of interest" description="Disordered" evidence="10">
    <location>
        <begin position="1313"/>
        <end position="1347"/>
    </location>
</feature>
<keyword evidence="9" id="KW-0137">Centromere</keyword>
<reference evidence="12" key="1">
    <citation type="submission" date="2020-06" db="EMBL/GenBank/DDBJ databases">
        <title>Draft genome sequences of strains closely related to Aspergillus parafelis and Aspergillus hiratsukae.</title>
        <authorList>
            <person name="Dos Santos R.A.C."/>
            <person name="Rivero-Menendez O."/>
            <person name="Steenwyk J.L."/>
            <person name="Mead M.E."/>
            <person name="Goldman G.H."/>
            <person name="Alastruey-Izquierdo A."/>
            <person name="Rokas A."/>
        </authorList>
    </citation>
    <scope>NUCLEOTIDE SEQUENCE</scope>
    <source>
        <strain evidence="12">CNM-CM5623</strain>
        <strain evidence="13">CNM-CM7691</strain>
    </source>
</reference>
<dbReference type="PANTHER" id="PTHR14527:SF2">
    <property type="entry name" value="PROTEIN MIS12 HOMOLOG"/>
    <property type="match status" value="1"/>
</dbReference>
<dbReference type="Proteomes" id="UP000641853">
    <property type="component" value="Unassembled WGS sequence"/>
</dbReference>
<evidence type="ECO:0000256" key="5">
    <source>
        <dbReference type="ARBA" id="ARBA00022776"/>
    </source>
</evidence>
<feature type="region of interest" description="Disordered" evidence="10">
    <location>
        <begin position="1014"/>
        <end position="1111"/>
    </location>
</feature>
<dbReference type="Proteomes" id="UP000654922">
    <property type="component" value="Unassembled WGS sequence"/>
</dbReference>
<dbReference type="InterPro" id="IPR046468">
    <property type="entry name" value="Spt20-like_SEP"/>
</dbReference>
<evidence type="ECO:0000313" key="14">
    <source>
        <dbReference type="Proteomes" id="UP000641853"/>
    </source>
</evidence>
<keyword evidence="14" id="KW-1185">Reference proteome</keyword>
<dbReference type="GO" id="GO:0051382">
    <property type="term" value="P:kinetochore assembly"/>
    <property type="evidence" value="ECO:0007669"/>
    <property type="project" value="TreeGrafter"/>
</dbReference>
<comment type="subcellular location">
    <subcellularLocation>
        <location evidence="1">Chromosome</location>
        <location evidence="1">Centromere</location>
        <location evidence="1">Kinetochore</location>
    </subcellularLocation>
</comment>
<dbReference type="OrthoDB" id="1932706at2759"/>
<evidence type="ECO:0000256" key="1">
    <source>
        <dbReference type="ARBA" id="ARBA00004629"/>
    </source>
</evidence>
<organism evidence="12 15">
    <name type="scientific">Aspergillus felis</name>
    <dbReference type="NCBI Taxonomy" id="1287682"/>
    <lineage>
        <taxon>Eukaryota</taxon>
        <taxon>Fungi</taxon>
        <taxon>Dikarya</taxon>
        <taxon>Ascomycota</taxon>
        <taxon>Pezizomycotina</taxon>
        <taxon>Eurotiomycetes</taxon>
        <taxon>Eurotiomycetidae</taxon>
        <taxon>Eurotiales</taxon>
        <taxon>Aspergillaceae</taxon>
        <taxon>Aspergillus</taxon>
        <taxon>Aspergillus subgen. Fumigati</taxon>
    </lineage>
</organism>
<sequence>MNDVTTSLLTEHFSYTPLVRFPPTEIVFQFAVAHAKSVAAISSLESGLLATPPERLGFAHANNASTIPDTDEDGNVVYPEAQLELENGLHQLETLLEATVDKAFDKFEIYVLRNIFTVPEDLLNWIRLSHHELMQNLVFDPSPNAPTPETIHALRKKLNETKKLNRSLKRESAQNEAVISQLRSILSTVQAPDVAKNTSGESKAESLVPTQDKKDLDLSFLTSSAAAQQLRVGVNTGSNTQYTPLTTNTTFILSQLPALQAMLKQLRPKLVSLPKSSDILETDAKIDERREYIESRIKLHLERTGQVPVGANGSPTIVGRKIDMAEAQALERVDGDVKSTPSTIEHDTRSYRHLLHRYRLYALQFVRSTRILHNRHVPVTVHTVWVAPAEVFRIAFGDAIIKYLGKRGYLDFRLMPEAGVLGLEPRGLASSTPSAATTALADSLWHKAPCKIFASTLPCPSLSGAALRSPHVSRIGYTNVYSRSPASFCHPRIGVPISRVHSTLTVLASRGLIVDDMATAISKPSSHPPKMKRPPPPFVPGGVNGVKPQQSSSSSSPPSTSKRLPGSNQPTSSPTTNGPVTNGINASANSASTSTNNSNKGLLNRPKKDAQKPGDQALRIQKQLGKTPTTERDSRLGKICPEPHVKTTPYILRKYSKCPPSLIVHLHPTHFRFEQQDGSFPYNSEMKVVIEHIRAGTVPHDMMEELLRANVRFYEGCLIVRVVDHKSVSAQARKSTAPSTNGNNTPFSIHNYNEHITPSAYVPYPKQNQLTSEAAVTKTDAAAGNQPDDKDKEEQTGDSESSKKENDSDALQKQSPAKPRVFTTVLHPTPRSLQAELTLLATTPDPRAAKQSATHSSTRPQPSSSTAPQSPVVASNPPDRGHVAKRQKMLVEPQDLLECESKLTRALAPPLFLDPVESLEAAQDLLKYLESPLHCAPPPSPKRRKRTVAELAADEALAAEEERFMLIMDERLEPASSGAAGGPKSAAVDDTGAGAPFEPRFSRFKTLENIRMQHEEKAKREHEIKVKQEMAKRQQQDQERERRRLLEQRQAEEHAKEEARRQHLAAQQAQAQLAAQQQNRHVMTQANGVSQAPQSSPVVRNQTPLNASSPLVGSTMVTQAGVPMSMTSSAQGAGSPPRPPSALQHGHPNMMSHPMAPSRSQQGQSRHGTPQMTQGTPAMSHGTPIMRNVTPTQRMSHGSPSQSTMAATPVMSQAMMNTPQMGGGMGLTPQQQQMILQRQQLLAQHGQLGPAQFTPQQLAQLQANAHAQQNIQSHQQQMMQAQQQQNHQAQQQKLGNQQTYQASLLRSQWTQMQMAQQQQTQGQQPQAQQGQVHQGSPQMTPQQQQQMMMAAAAQANAGHMPQNFQGVNMAQRYSQLYQQRLLRLRQEMSTRFMAQYGPPTQYPPHIAQQYSIGLERSAKAWVQEIIRREREAAQQQRASQVAAVQAQVMQQQQQQNMMHNAMGK</sequence>
<comment type="caution">
    <text evidence="12">The sequence shown here is derived from an EMBL/GenBank/DDBJ whole genome shotgun (WGS) entry which is preliminary data.</text>
</comment>
<evidence type="ECO:0000313" key="15">
    <source>
        <dbReference type="Proteomes" id="UP000654922"/>
    </source>
</evidence>
<dbReference type="EMBL" id="JACBAE010001134">
    <property type="protein sequence ID" value="KAF7172532.1"/>
    <property type="molecule type" value="Genomic_DNA"/>
</dbReference>
<feature type="domain" description="Spt20-like SEP" evidence="11">
    <location>
        <begin position="656"/>
        <end position="927"/>
    </location>
</feature>
<dbReference type="GO" id="GO:0000444">
    <property type="term" value="C:MIS12/MIND type complex"/>
    <property type="evidence" value="ECO:0007669"/>
    <property type="project" value="TreeGrafter"/>
</dbReference>
<dbReference type="GO" id="GO:0051301">
    <property type="term" value="P:cell division"/>
    <property type="evidence" value="ECO:0007669"/>
    <property type="project" value="UniProtKB-KW"/>
</dbReference>
<dbReference type="Pfam" id="PF12090">
    <property type="entry name" value="Spt20_SEP"/>
    <property type="match status" value="1"/>
</dbReference>
<feature type="compositionally biased region" description="Low complexity" evidence="10">
    <location>
        <begin position="1064"/>
        <end position="1078"/>
    </location>
</feature>
<feature type="compositionally biased region" description="Low complexity" evidence="10">
    <location>
        <begin position="545"/>
        <end position="561"/>
    </location>
</feature>
<evidence type="ECO:0000256" key="2">
    <source>
        <dbReference type="ARBA" id="ARBA00008643"/>
    </source>
</evidence>
<feature type="region of interest" description="Disordered" evidence="10">
    <location>
        <begin position="846"/>
        <end position="882"/>
    </location>
</feature>
<feature type="region of interest" description="Disordered" evidence="10">
    <location>
        <begin position="728"/>
        <end position="751"/>
    </location>
</feature>
<feature type="region of interest" description="Disordered" evidence="10">
    <location>
        <begin position="1126"/>
        <end position="1185"/>
    </location>
</feature>
<feature type="region of interest" description="Disordered" evidence="10">
    <location>
        <begin position="975"/>
        <end position="1001"/>
    </location>
</feature>
<feature type="region of interest" description="Disordered" evidence="10">
    <location>
        <begin position="521"/>
        <end position="637"/>
    </location>
</feature>
<evidence type="ECO:0000256" key="10">
    <source>
        <dbReference type="SAM" id="MobiDB-lite"/>
    </source>
</evidence>
<keyword evidence="6" id="KW-0995">Kinetochore</keyword>
<evidence type="ECO:0000256" key="9">
    <source>
        <dbReference type="ARBA" id="ARBA00023328"/>
    </source>
</evidence>
<feature type="compositionally biased region" description="Low complexity" evidence="10">
    <location>
        <begin position="585"/>
        <end position="599"/>
    </location>
</feature>
<gene>
    <name evidence="12" type="ORF">CNMCM5623_004724</name>
    <name evidence="13" type="ORF">CNMCM7691_008013</name>
</gene>
<feature type="compositionally biased region" description="Polar residues" evidence="10">
    <location>
        <begin position="566"/>
        <end position="584"/>
    </location>
</feature>
<keyword evidence="3" id="KW-0158">Chromosome</keyword>
<feature type="compositionally biased region" description="Basic and acidic residues" evidence="10">
    <location>
        <begin position="1014"/>
        <end position="1061"/>
    </location>
</feature>
<feature type="compositionally biased region" description="Low complexity" evidence="10">
    <location>
        <begin position="856"/>
        <end position="875"/>
    </location>
</feature>
<evidence type="ECO:0000313" key="12">
    <source>
        <dbReference type="EMBL" id="KAF7172532.1"/>
    </source>
</evidence>
<evidence type="ECO:0000313" key="13">
    <source>
        <dbReference type="EMBL" id="KAF7179084.1"/>
    </source>
</evidence>
<dbReference type="GO" id="GO:0005634">
    <property type="term" value="C:nucleus"/>
    <property type="evidence" value="ECO:0007669"/>
    <property type="project" value="InterPro"/>
</dbReference>
<keyword evidence="5" id="KW-0498">Mitosis</keyword>
<comment type="similarity">
    <text evidence="2">Belongs to the mis12 family.</text>
</comment>
<dbReference type="Pfam" id="PF05859">
    <property type="entry name" value="Mis12"/>
    <property type="match status" value="1"/>
</dbReference>
<dbReference type="PANTHER" id="PTHR14527">
    <property type="entry name" value="PROTEIN MIS12 HOMOLOG"/>
    <property type="match status" value="1"/>
</dbReference>
<evidence type="ECO:0000256" key="3">
    <source>
        <dbReference type="ARBA" id="ARBA00022454"/>
    </source>
</evidence>
<evidence type="ECO:0000256" key="7">
    <source>
        <dbReference type="ARBA" id="ARBA00023054"/>
    </source>
</evidence>
<proteinExistence type="inferred from homology"/>
<feature type="compositionally biased region" description="Polar residues" evidence="10">
    <location>
        <begin position="1158"/>
        <end position="1177"/>
    </location>
</feature>